<gene>
    <name evidence="2" type="ORF">GUITHDRAFT_118928</name>
</gene>
<dbReference type="HOGENOM" id="CLU_2188987_0_0_1"/>
<dbReference type="AlphaFoldDB" id="L1IFP5"/>
<organism evidence="2">
    <name type="scientific">Guillardia theta (strain CCMP2712)</name>
    <name type="common">Cryptophyte</name>
    <dbReference type="NCBI Taxonomy" id="905079"/>
    <lineage>
        <taxon>Eukaryota</taxon>
        <taxon>Cryptophyceae</taxon>
        <taxon>Pyrenomonadales</taxon>
        <taxon>Geminigeraceae</taxon>
        <taxon>Guillardia</taxon>
    </lineage>
</organism>
<feature type="region of interest" description="Disordered" evidence="1">
    <location>
        <begin position="1"/>
        <end position="61"/>
    </location>
</feature>
<accession>L1IFP5</accession>
<evidence type="ECO:0000256" key="1">
    <source>
        <dbReference type="SAM" id="MobiDB-lite"/>
    </source>
</evidence>
<proteinExistence type="predicted"/>
<reference evidence="2 4" key="1">
    <citation type="journal article" date="2012" name="Nature">
        <title>Algal genomes reveal evolutionary mosaicism and the fate of nucleomorphs.</title>
        <authorList>
            <consortium name="DOE Joint Genome Institute"/>
            <person name="Curtis B.A."/>
            <person name="Tanifuji G."/>
            <person name="Burki F."/>
            <person name="Gruber A."/>
            <person name="Irimia M."/>
            <person name="Maruyama S."/>
            <person name="Arias M.C."/>
            <person name="Ball S.G."/>
            <person name="Gile G.H."/>
            <person name="Hirakawa Y."/>
            <person name="Hopkins J.F."/>
            <person name="Kuo A."/>
            <person name="Rensing S.A."/>
            <person name="Schmutz J."/>
            <person name="Symeonidi A."/>
            <person name="Elias M."/>
            <person name="Eveleigh R.J."/>
            <person name="Herman E.K."/>
            <person name="Klute M.J."/>
            <person name="Nakayama T."/>
            <person name="Obornik M."/>
            <person name="Reyes-Prieto A."/>
            <person name="Armbrust E.V."/>
            <person name="Aves S.J."/>
            <person name="Beiko R.G."/>
            <person name="Coutinho P."/>
            <person name="Dacks J.B."/>
            <person name="Durnford D.G."/>
            <person name="Fast N.M."/>
            <person name="Green B.R."/>
            <person name="Grisdale C.J."/>
            <person name="Hempel F."/>
            <person name="Henrissat B."/>
            <person name="Hoppner M.P."/>
            <person name="Ishida K."/>
            <person name="Kim E."/>
            <person name="Koreny L."/>
            <person name="Kroth P.G."/>
            <person name="Liu Y."/>
            <person name="Malik S.B."/>
            <person name="Maier U.G."/>
            <person name="McRose D."/>
            <person name="Mock T."/>
            <person name="Neilson J.A."/>
            <person name="Onodera N.T."/>
            <person name="Poole A.M."/>
            <person name="Pritham E.J."/>
            <person name="Richards T.A."/>
            <person name="Rocap G."/>
            <person name="Roy S.W."/>
            <person name="Sarai C."/>
            <person name="Schaack S."/>
            <person name="Shirato S."/>
            <person name="Slamovits C.H."/>
            <person name="Spencer D.F."/>
            <person name="Suzuki S."/>
            <person name="Worden A.Z."/>
            <person name="Zauner S."/>
            <person name="Barry K."/>
            <person name="Bell C."/>
            <person name="Bharti A.K."/>
            <person name="Crow J.A."/>
            <person name="Grimwood J."/>
            <person name="Kramer R."/>
            <person name="Lindquist E."/>
            <person name="Lucas S."/>
            <person name="Salamov A."/>
            <person name="McFadden G.I."/>
            <person name="Lane C.E."/>
            <person name="Keeling P.J."/>
            <person name="Gray M.W."/>
            <person name="Grigoriev I.V."/>
            <person name="Archibald J.M."/>
        </authorList>
    </citation>
    <scope>NUCLEOTIDE SEQUENCE</scope>
    <source>
        <strain evidence="2 4">CCMP2712</strain>
    </source>
</reference>
<evidence type="ECO:0000313" key="4">
    <source>
        <dbReference type="Proteomes" id="UP000011087"/>
    </source>
</evidence>
<dbReference type="RefSeq" id="XP_005821867.1">
    <property type="nucleotide sequence ID" value="XM_005821810.1"/>
</dbReference>
<reference evidence="4" key="2">
    <citation type="submission" date="2012-11" db="EMBL/GenBank/DDBJ databases">
        <authorList>
            <person name="Kuo A."/>
            <person name="Curtis B.A."/>
            <person name="Tanifuji G."/>
            <person name="Burki F."/>
            <person name="Gruber A."/>
            <person name="Irimia M."/>
            <person name="Maruyama S."/>
            <person name="Arias M.C."/>
            <person name="Ball S.G."/>
            <person name="Gile G.H."/>
            <person name="Hirakawa Y."/>
            <person name="Hopkins J.F."/>
            <person name="Rensing S.A."/>
            <person name="Schmutz J."/>
            <person name="Symeonidi A."/>
            <person name="Elias M."/>
            <person name="Eveleigh R.J."/>
            <person name="Herman E.K."/>
            <person name="Klute M.J."/>
            <person name="Nakayama T."/>
            <person name="Obornik M."/>
            <person name="Reyes-Prieto A."/>
            <person name="Armbrust E.V."/>
            <person name="Aves S.J."/>
            <person name="Beiko R.G."/>
            <person name="Coutinho P."/>
            <person name="Dacks J.B."/>
            <person name="Durnford D.G."/>
            <person name="Fast N.M."/>
            <person name="Green B.R."/>
            <person name="Grisdale C."/>
            <person name="Hempe F."/>
            <person name="Henrissat B."/>
            <person name="Hoppner M.P."/>
            <person name="Ishida K.-I."/>
            <person name="Kim E."/>
            <person name="Koreny L."/>
            <person name="Kroth P.G."/>
            <person name="Liu Y."/>
            <person name="Malik S.-B."/>
            <person name="Maier U.G."/>
            <person name="McRose D."/>
            <person name="Mock T."/>
            <person name="Neilson J.A."/>
            <person name="Onodera N.T."/>
            <person name="Poole A.M."/>
            <person name="Pritham E.J."/>
            <person name="Richards T.A."/>
            <person name="Rocap G."/>
            <person name="Roy S.W."/>
            <person name="Sarai C."/>
            <person name="Schaack S."/>
            <person name="Shirato S."/>
            <person name="Slamovits C.H."/>
            <person name="Spencer D.F."/>
            <person name="Suzuki S."/>
            <person name="Worden A.Z."/>
            <person name="Zauner S."/>
            <person name="Barry K."/>
            <person name="Bell C."/>
            <person name="Bharti A.K."/>
            <person name="Crow J.A."/>
            <person name="Grimwood J."/>
            <person name="Kramer R."/>
            <person name="Lindquist E."/>
            <person name="Lucas S."/>
            <person name="Salamov A."/>
            <person name="McFadden G.I."/>
            <person name="Lane C.E."/>
            <person name="Keeling P.J."/>
            <person name="Gray M.W."/>
            <person name="Grigoriev I.V."/>
            <person name="Archibald J.M."/>
        </authorList>
    </citation>
    <scope>NUCLEOTIDE SEQUENCE</scope>
    <source>
        <strain evidence="4">CCMP2712</strain>
    </source>
</reference>
<name>L1IFP5_GUITC</name>
<dbReference type="PaxDb" id="55529-EKX34887"/>
<dbReference type="KEGG" id="gtt:GUITHDRAFT_118928"/>
<evidence type="ECO:0000313" key="3">
    <source>
        <dbReference type="EnsemblProtists" id="EKX34887"/>
    </source>
</evidence>
<dbReference type="EnsemblProtists" id="EKX34887">
    <property type="protein sequence ID" value="EKX34887"/>
    <property type="gene ID" value="GUITHDRAFT_118928"/>
</dbReference>
<protein>
    <submittedName>
        <fullName evidence="2 3">Uncharacterized protein</fullName>
    </submittedName>
</protein>
<dbReference type="Proteomes" id="UP000011087">
    <property type="component" value="Unassembled WGS sequence"/>
</dbReference>
<reference evidence="3" key="3">
    <citation type="submission" date="2016-03" db="UniProtKB">
        <authorList>
            <consortium name="EnsemblProtists"/>
        </authorList>
    </citation>
    <scope>IDENTIFICATION</scope>
</reference>
<sequence length="109" mass="12674">MTEDEILEHVEQAMDSEMQDVEVKAKKSSKGRAKKSESKGVTKRAATAKPSKPRRPFSRLTDEVLQQRQDALQERLNVSKAQITIMSSKWQKYEDERKHRVEDKQEDSE</sequence>
<evidence type="ECO:0000313" key="2">
    <source>
        <dbReference type="EMBL" id="EKX34887.1"/>
    </source>
</evidence>
<dbReference type="EMBL" id="JH993101">
    <property type="protein sequence ID" value="EKX34887.1"/>
    <property type="molecule type" value="Genomic_DNA"/>
</dbReference>
<keyword evidence="4" id="KW-1185">Reference proteome</keyword>
<dbReference type="GeneID" id="17291657"/>